<evidence type="ECO:0000256" key="4">
    <source>
        <dbReference type="ARBA" id="ARBA00022801"/>
    </source>
</evidence>
<dbReference type="Pfam" id="PF16353">
    <property type="entry name" value="LacZ_4"/>
    <property type="match status" value="2"/>
</dbReference>
<dbReference type="GO" id="GO:0005990">
    <property type="term" value="P:lactose catabolic process"/>
    <property type="evidence" value="ECO:0007669"/>
    <property type="project" value="TreeGrafter"/>
</dbReference>
<comment type="caution">
    <text evidence="9">The sequence shown here is derived from an EMBL/GenBank/DDBJ whole genome shotgun (WGS) entry which is preliminary data.</text>
</comment>
<protein>
    <recommendedName>
        <fullName evidence="3">beta-galactosidase</fullName>
        <ecNumber evidence="3">3.2.1.23</ecNumber>
    </recommendedName>
</protein>
<dbReference type="InterPro" id="IPR023232">
    <property type="entry name" value="Glyco_hydro_2_AS"/>
</dbReference>
<dbReference type="EC" id="3.2.1.23" evidence="3"/>
<comment type="similarity">
    <text evidence="2 6">Belongs to the glycosyl hydrolase 2 family.</text>
</comment>
<organism evidence="9 10">
    <name type="scientific">Populus tomentosa</name>
    <name type="common">Chinese white poplar</name>
    <dbReference type="NCBI Taxonomy" id="118781"/>
    <lineage>
        <taxon>Eukaryota</taxon>
        <taxon>Viridiplantae</taxon>
        <taxon>Streptophyta</taxon>
        <taxon>Embryophyta</taxon>
        <taxon>Tracheophyta</taxon>
        <taxon>Spermatophyta</taxon>
        <taxon>Magnoliopsida</taxon>
        <taxon>eudicotyledons</taxon>
        <taxon>Gunneridae</taxon>
        <taxon>Pentapetalae</taxon>
        <taxon>rosids</taxon>
        <taxon>fabids</taxon>
        <taxon>Malpighiales</taxon>
        <taxon>Salicaceae</taxon>
        <taxon>Saliceae</taxon>
        <taxon>Populus</taxon>
    </lineage>
</organism>
<gene>
    <name evidence="9" type="ORF">POTOM_014549</name>
</gene>
<evidence type="ECO:0000256" key="7">
    <source>
        <dbReference type="SAM" id="SignalP"/>
    </source>
</evidence>
<dbReference type="PANTHER" id="PTHR46323">
    <property type="entry name" value="BETA-GALACTOSIDASE"/>
    <property type="match status" value="1"/>
</dbReference>
<comment type="catalytic activity">
    <reaction evidence="1">
        <text>Hydrolysis of terminal non-reducing beta-D-galactose residues in beta-D-galactosides.</text>
        <dbReference type="EC" id="3.2.1.23"/>
    </reaction>
</comment>
<dbReference type="InterPro" id="IPR032312">
    <property type="entry name" value="LacZ_4"/>
</dbReference>
<dbReference type="FunFam" id="2.70.98.10:FF:000017">
    <property type="entry name" value="Glycoside hydrolase family 2 protein"/>
    <property type="match status" value="1"/>
</dbReference>
<dbReference type="PROSITE" id="PS00719">
    <property type="entry name" value="GLYCOSYL_HYDROL_F2_1"/>
    <property type="match status" value="1"/>
</dbReference>
<evidence type="ECO:0000313" key="10">
    <source>
        <dbReference type="Proteomes" id="UP000886885"/>
    </source>
</evidence>
<dbReference type="InterPro" id="IPR023230">
    <property type="entry name" value="Glyco_hydro_2_CS"/>
</dbReference>
<dbReference type="FunFam" id="3.20.20.80:FF:000018">
    <property type="entry name" value="Beta-galactosidase"/>
    <property type="match status" value="1"/>
</dbReference>
<keyword evidence="4 6" id="KW-0378">Hydrolase</keyword>
<dbReference type="InterPro" id="IPR006104">
    <property type="entry name" value="Glyco_hydro_2_N"/>
</dbReference>
<reference evidence="9" key="1">
    <citation type="journal article" date="2020" name="bioRxiv">
        <title>Hybrid origin of Populus tomentosa Carr. identified through genome sequencing and phylogenomic analysis.</title>
        <authorList>
            <person name="An X."/>
            <person name="Gao K."/>
            <person name="Chen Z."/>
            <person name="Li J."/>
            <person name="Yang X."/>
            <person name="Yang X."/>
            <person name="Zhou J."/>
            <person name="Guo T."/>
            <person name="Zhao T."/>
            <person name="Huang S."/>
            <person name="Miao D."/>
            <person name="Khan W.U."/>
            <person name="Rao P."/>
            <person name="Ye M."/>
            <person name="Lei B."/>
            <person name="Liao W."/>
            <person name="Wang J."/>
            <person name="Ji L."/>
            <person name="Li Y."/>
            <person name="Guo B."/>
            <person name="Mustafa N.S."/>
            <person name="Li S."/>
            <person name="Yun Q."/>
            <person name="Keller S.R."/>
            <person name="Mao J."/>
            <person name="Zhang R."/>
            <person name="Strauss S.H."/>
        </authorList>
    </citation>
    <scope>NUCLEOTIDE SEQUENCE</scope>
    <source>
        <strain evidence="9">GM15</strain>
        <tissue evidence="9">Leaf</tissue>
    </source>
</reference>
<evidence type="ECO:0000256" key="5">
    <source>
        <dbReference type="ARBA" id="ARBA00023295"/>
    </source>
</evidence>
<keyword evidence="7" id="KW-0732">Signal</keyword>
<dbReference type="Pfam" id="PF00703">
    <property type="entry name" value="Glyco_hydro_2"/>
    <property type="match status" value="1"/>
</dbReference>
<evidence type="ECO:0000313" key="9">
    <source>
        <dbReference type="EMBL" id="KAG6781638.1"/>
    </source>
</evidence>
<keyword evidence="5 6" id="KW-0326">Glycosidase</keyword>
<accession>A0A8X8AC38</accession>
<dbReference type="OrthoDB" id="408320at2759"/>
<feature type="chain" id="PRO_5036490154" description="beta-galactosidase" evidence="7">
    <location>
        <begin position="21"/>
        <end position="1708"/>
    </location>
</feature>
<dbReference type="InterPro" id="IPR050347">
    <property type="entry name" value="Bact_Beta-galactosidase"/>
</dbReference>
<dbReference type="Pfam" id="PF02929">
    <property type="entry name" value="Bgal_small_N"/>
    <property type="match status" value="1"/>
</dbReference>
<evidence type="ECO:0000256" key="6">
    <source>
        <dbReference type="RuleBase" id="RU361154"/>
    </source>
</evidence>
<dbReference type="GO" id="GO:0004565">
    <property type="term" value="F:beta-galactosidase activity"/>
    <property type="evidence" value="ECO:0007669"/>
    <property type="project" value="UniProtKB-EC"/>
</dbReference>
<feature type="signal peptide" evidence="7">
    <location>
        <begin position="1"/>
        <end position="20"/>
    </location>
</feature>
<dbReference type="PANTHER" id="PTHR46323:SF2">
    <property type="entry name" value="BETA-GALACTOSIDASE"/>
    <property type="match status" value="1"/>
</dbReference>
<evidence type="ECO:0000256" key="2">
    <source>
        <dbReference type="ARBA" id="ARBA00007401"/>
    </source>
</evidence>
<dbReference type="GO" id="GO:0009341">
    <property type="term" value="C:beta-galactosidase complex"/>
    <property type="evidence" value="ECO:0007669"/>
    <property type="project" value="InterPro"/>
</dbReference>
<sequence length="1708" mass="192503">MLTVCSVVLLCALRMASLVAQLVSPVETGHKVWQDQAFIKWRKRDPHVTLHCHESVEGSLRYWYQRNKVDHLVSKSAVWNDDAVQGALDSAAFWVKDLPFVKSLSGFWRFFLAPGPDSVPKKFYDAAFEDSEWNTLPVPSNWELHGYDRPIYANVLYPFPVDPPRVPDDNPTGCYRTYFDLPQGWQDRRIFLHFEAVDSAFCAWINGVAVGYSQDSRLPAEFEITDYCYPCGSGKKNLLAVQVFRWSDGSYLEDQDHWWMSGIHRDVLLLSKAQVFIADYFFKSNLAENFTSADIEVEVKIESALEIPRDKIFDNFTIEAALYDTGSWYNGEESPDLLSSNGANLKLTHSPMGILGFLGNFLEGKLEKPKLWSAEQPNLYILVLSLKDATGQVVDCESCLVGIRQISKAPKQLLVNSCPVIIRGVNRHEHHPRVGKTNIESCMIKDLVLMKQNNMNAVRNSHYPQHPRWYELCDLFGLYMIDEANIETHGFHLCEHLKHPTQEQSWAAAMMDRVISMVERDKNHACIISWSLGNESSYGPNHSAAAGWIRERDPSRLVHYEGGGSRTTSTDIICPMYMRVWDIMKIAKDPTEPRPLILCEYSHAMGNSSGNIREYWDAIDSTFGLQGGFIWEWVDQALLKESGDGRKHWAYGGDFGDTPNDLNFCLNGLTWPDRTPHPALEEVKYVYQPIKVSLEKSTIKITNTHFFQTTQGLEFSWTVHGDGYELGSGILSLPLTEPQSSYKLEWESGPWYPLLASSFAEEIFLTITTRLLHSTRWVEVGHVISSTQVQLPTRQKIMPHVIKTTDAKVFSETLGDTVRVSLLNVWEITWNIQTGSIESWKIMTKGEKDSYLLPVESSLVLIALYFRQKVVSVKSTIDDLVKIEVIYVGFPSCEEGSLSESSNATALNHTPPPMQMSASYYSTAELTEQHTTKNLFKEMILRCILTTNIWDWVEMIAGHHVSTKQVEVKIESALEIPRDKIFDNFTIEAALYDTGSWYNGEESPDLLSSNGANLKLTHSPMRNLGFLGNFLEGKLEKPKLCLTDYNGVMSILLLTGSGSNEAKQYECCEEQSLSPTSSLHPTQEQSWAAAMMDRVISMVERDKNHACIISWSLGNESSYGPNHSAAAGWIRERDPSRLVHYEGGGSRTTSTDIICPMYMRVWDIMKIAKDPTEPRPLILCEYSHAMGNSSGNIREYWDAIDSTFGLQGGFIWEWVDQALLKESGDGRKHWAYGGDFGDTPNDLNFCLNGLTWPDRTPHPALEEVKYVYQPIKVSLEKSTIKITNTHFFQTTQGLEFSWTVHGDGYELGSGILSLPLTEPQSSYKLEWESGPWYPLLASSFAEEIFLTITTRLLHSTRWVEVGHVISSTQVQLPTRQKIMPHVIKTTDAKVFSETLGDTVRVSLLNVWEITWNIQTGSIESWKVGGVPVINEGIIPCFWRAPTDNDKGGEKDSYYSRWKVAGIDSLVFQTKSCSVKSTIDDLVKIEVIYVGFPSCEEGSLSESSNATALITVNMIYTIYSSGDLIIECNAIPSSELPPLPRVGVELHLEKSVDQIKWYGRGPFECYPDRKAAAHVGVYEQNVGDMHVPYIVPGECSGRADVRWVTFQNKDGVGIFASTYGSSPPMQMSASYYSTAELDRATHNEELVQGNDIEVHLDHKHMGLGGDDSWSPCVHDKYLVPAVPYSFSIRLCPITAATSGLEIYKSQLQN</sequence>
<dbReference type="SMART" id="SM01038">
    <property type="entry name" value="Bgal_small_N"/>
    <property type="match status" value="1"/>
</dbReference>
<dbReference type="InterPro" id="IPR006102">
    <property type="entry name" value="Ig-like_GH2"/>
</dbReference>
<name>A0A8X8AC38_POPTO</name>
<proteinExistence type="inferred from homology"/>
<evidence type="ECO:0000259" key="8">
    <source>
        <dbReference type="SMART" id="SM01038"/>
    </source>
</evidence>
<dbReference type="Pfam" id="PF02836">
    <property type="entry name" value="Glyco_hydro_2_C"/>
    <property type="match status" value="2"/>
</dbReference>
<dbReference type="PROSITE" id="PS00608">
    <property type="entry name" value="GLYCOSYL_HYDROL_F2_2"/>
    <property type="match status" value="2"/>
</dbReference>
<dbReference type="InterPro" id="IPR004199">
    <property type="entry name" value="B-gal_small/dom_5"/>
</dbReference>
<evidence type="ECO:0000256" key="1">
    <source>
        <dbReference type="ARBA" id="ARBA00001412"/>
    </source>
</evidence>
<dbReference type="EMBL" id="JAAWWB010000006">
    <property type="protein sequence ID" value="KAG6781638.1"/>
    <property type="molecule type" value="Genomic_DNA"/>
</dbReference>
<dbReference type="Pfam" id="PF02837">
    <property type="entry name" value="Glyco_hydro_2_N"/>
    <property type="match status" value="1"/>
</dbReference>
<dbReference type="Proteomes" id="UP000886885">
    <property type="component" value="Chromosome 3D"/>
</dbReference>
<evidence type="ECO:0000256" key="3">
    <source>
        <dbReference type="ARBA" id="ARBA00012756"/>
    </source>
</evidence>
<keyword evidence="10" id="KW-1185">Reference proteome</keyword>
<feature type="domain" description="Beta galactosidase small chain/" evidence="8">
    <location>
        <begin position="1405"/>
        <end position="1690"/>
    </location>
</feature>
<dbReference type="InterPro" id="IPR006103">
    <property type="entry name" value="Glyco_hydro_2_cat"/>
</dbReference>